<organism evidence="2 3">
    <name type="scientific">Betta splendens</name>
    <name type="common">Siamese fighting fish</name>
    <dbReference type="NCBI Taxonomy" id="158456"/>
    <lineage>
        <taxon>Eukaryota</taxon>
        <taxon>Metazoa</taxon>
        <taxon>Chordata</taxon>
        <taxon>Craniata</taxon>
        <taxon>Vertebrata</taxon>
        <taxon>Euteleostomi</taxon>
        <taxon>Actinopterygii</taxon>
        <taxon>Neopterygii</taxon>
        <taxon>Teleostei</taxon>
        <taxon>Neoteleostei</taxon>
        <taxon>Acanthomorphata</taxon>
        <taxon>Anabantaria</taxon>
        <taxon>Anabantiformes</taxon>
        <taxon>Anabantoidei</taxon>
        <taxon>Osphronemidae</taxon>
        <taxon>Betta</taxon>
    </lineage>
</organism>
<dbReference type="OrthoDB" id="8932843at2759"/>
<reference evidence="3 4" key="1">
    <citation type="submission" date="2025-04" db="UniProtKB">
        <authorList>
            <consortium name="RefSeq"/>
        </authorList>
    </citation>
    <scope>IDENTIFICATION</scope>
</reference>
<accession>A0A6P7MW69</accession>
<evidence type="ECO:0000313" key="4">
    <source>
        <dbReference type="RefSeq" id="XP_055365815.1"/>
    </source>
</evidence>
<gene>
    <name evidence="3 4" type="primary">si:ch211-176l24.4</name>
</gene>
<dbReference type="RefSeq" id="XP_055365815.1">
    <property type="nucleotide sequence ID" value="XM_055509840.1"/>
</dbReference>
<evidence type="ECO:0000313" key="2">
    <source>
        <dbReference type="Proteomes" id="UP000515150"/>
    </source>
</evidence>
<dbReference type="Proteomes" id="UP000515150">
    <property type="component" value="Chromosome 6"/>
</dbReference>
<dbReference type="AlphaFoldDB" id="A0A6P7MW69"/>
<feature type="compositionally biased region" description="Polar residues" evidence="1">
    <location>
        <begin position="457"/>
        <end position="471"/>
    </location>
</feature>
<feature type="region of interest" description="Disordered" evidence="1">
    <location>
        <begin position="400"/>
        <end position="433"/>
    </location>
</feature>
<evidence type="ECO:0000256" key="1">
    <source>
        <dbReference type="SAM" id="MobiDB-lite"/>
    </source>
</evidence>
<dbReference type="InParanoid" id="A0A6P7MW69"/>
<evidence type="ECO:0000313" key="3">
    <source>
        <dbReference type="RefSeq" id="XP_029010465.1"/>
    </source>
</evidence>
<feature type="compositionally biased region" description="Basic residues" evidence="1">
    <location>
        <begin position="45"/>
        <end position="57"/>
    </location>
</feature>
<feature type="region of interest" description="Disordered" evidence="1">
    <location>
        <begin position="44"/>
        <end position="69"/>
    </location>
</feature>
<dbReference type="RefSeq" id="XP_029010465.1">
    <property type="nucleotide sequence ID" value="XM_029154632.3"/>
</dbReference>
<keyword evidence="2" id="KW-1185">Reference proteome</keyword>
<feature type="region of interest" description="Disordered" evidence="1">
    <location>
        <begin position="453"/>
        <end position="486"/>
    </location>
</feature>
<dbReference type="KEGG" id="bspl:114857796"/>
<sequence>MSNCEDFYLDWISPGKRKRKKKLTEKKTTVKHKNIIIKTEEEIQKKKKKKKKIKPKFKGALGENTTEKKKRKSLLKLNDWGSGHVAKSKVSDPHITDHLTLVSKKKRKKKVAFDLSPGYICAKHPKPVCSSLKVNVLPEKEAVTDITGCQVVKAKLSQTQSHDIDSQCTSDDINSQDLFITQKTFRTFSSEPSSGEASDKAVDKTSQQTMTYQKVMQNSPVFKIKYSGGSNTHLQDACFPLPPNKEKQSLVKEKAALVLQEEDGFEQDLKKPMELNTKVIEEKKMYRTVPMKIRTVNPYLDNPVMVKSSLDCAKFSTLSQEFPLCGPNTNRPFLHLQTSKASISTQTENFFTAEFSSYLSFCQKHFYLETLQPLDLSLPQRTRKDLERCFSETSEVKVDKKQRCKQKASSIPGDMKRSRHKHPSLQSSYFSEEKAELKTEPAVRQQCCISTEHKGQIVTSPQPESKSGDATSSEDNEPSFRPGKVDLTQVKAVQMRLNESFFFKTKGDRQSPRAESPLMKLVQSRGMKNRKCR</sequence>
<dbReference type="GeneID" id="114857796"/>
<feature type="region of interest" description="Disordered" evidence="1">
    <location>
        <begin position="504"/>
        <end position="533"/>
    </location>
</feature>
<protein>
    <submittedName>
        <fullName evidence="3 4">Uncharacterized protein si:ch211-176l24.4</fullName>
    </submittedName>
</protein>
<name>A0A6P7MW69_BETSP</name>
<proteinExistence type="predicted"/>